<evidence type="ECO:0000313" key="3">
    <source>
        <dbReference type="Proteomes" id="UP001464891"/>
    </source>
</evidence>
<comment type="caution">
    <text evidence="2">The sequence shown here is derived from an EMBL/GenBank/DDBJ whole genome shotgun (WGS) entry which is preliminary data.</text>
</comment>
<evidence type="ECO:0000313" key="2">
    <source>
        <dbReference type="EMBL" id="MEP0816059.1"/>
    </source>
</evidence>
<dbReference type="EMBL" id="JAMPKM010000001">
    <property type="protein sequence ID" value="MEP0816059.1"/>
    <property type="molecule type" value="Genomic_DNA"/>
</dbReference>
<organism evidence="2 3">
    <name type="scientific">Trichocoleus desertorum GB2-A4</name>
    <dbReference type="NCBI Taxonomy" id="2933944"/>
    <lineage>
        <taxon>Bacteria</taxon>
        <taxon>Bacillati</taxon>
        <taxon>Cyanobacteriota</taxon>
        <taxon>Cyanophyceae</taxon>
        <taxon>Leptolyngbyales</taxon>
        <taxon>Trichocoleusaceae</taxon>
        <taxon>Trichocoleus</taxon>
    </lineage>
</organism>
<reference evidence="2 3" key="1">
    <citation type="submission" date="2022-04" db="EMBL/GenBank/DDBJ databases">
        <title>Positive selection, recombination, and allopatry shape intraspecific diversity of widespread and dominant cyanobacteria.</title>
        <authorList>
            <person name="Wei J."/>
            <person name="Shu W."/>
            <person name="Hu C."/>
        </authorList>
    </citation>
    <scope>NUCLEOTIDE SEQUENCE [LARGE SCALE GENOMIC DNA]</scope>
    <source>
        <strain evidence="2 3">GB2-A4</strain>
    </source>
</reference>
<dbReference type="RefSeq" id="WP_190431737.1">
    <property type="nucleotide sequence ID" value="NZ_JAMPKM010000001.1"/>
</dbReference>
<accession>A0ABV0J2Q9</accession>
<keyword evidence="1" id="KW-0472">Membrane</keyword>
<sequence>MVLIELVFAIALGVFVVLLLVNSMQREQQQQRLRNAFYQQLGAGNGYISLIQLVAAAKVDPELARQFLEHQAQVLTATPEVDADGDTFYRFPKLRPSDAAR</sequence>
<protein>
    <submittedName>
        <fullName evidence="2">Uncharacterized protein</fullName>
    </submittedName>
</protein>
<keyword evidence="3" id="KW-1185">Reference proteome</keyword>
<feature type="transmembrane region" description="Helical" evidence="1">
    <location>
        <begin position="6"/>
        <end position="24"/>
    </location>
</feature>
<proteinExistence type="predicted"/>
<name>A0ABV0J2Q9_9CYAN</name>
<evidence type="ECO:0000256" key="1">
    <source>
        <dbReference type="SAM" id="Phobius"/>
    </source>
</evidence>
<dbReference type="Proteomes" id="UP001464891">
    <property type="component" value="Unassembled WGS sequence"/>
</dbReference>
<gene>
    <name evidence="2" type="ORF">NC998_03000</name>
</gene>
<keyword evidence="1" id="KW-0812">Transmembrane</keyword>
<keyword evidence="1" id="KW-1133">Transmembrane helix</keyword>